<dbReference type="FunFam" id="3.30.930.10:FF:000016">
    <property type="entry name" value="Asparagine--tRNA ligase"/>
    <property type="match status" value="1"/>
</dbReference>
<protein>
    <recommendedName>
        <fullName evidence="9">Asparagine--tRNA ligase</fullName>
        <ecNumber evidence="9">6.1.1.22</ecNumber>
    </recommendedName>
    <alternativeName>
        <fullName evidence="9">Asparaginyl-tRNA synthetase</fullName>
        <shortName evidence="9">AsnRS</shortName>
    </alternativeName>
</protein>
<dbReference type="CDD" id="cd04318">
    <property type="entry name" value="EcAsnRS_like_N"/>
    <property type="match status" value="1"/>
</dbReference>
<comment type="catalytic activity">
    <reaction evidence="9">
        <text>tRNA(Asn) + L-asparagine + ATP = L-asparaginyl-tRNA(Asn) + AMP + diphosphate + H(+)</text>
        <dbReference type="Rhea" id="RHEA:11180"/>
        <dbReference type="Rhea" id="RHEA-COMP:9659"/>
        <dbReference type="Rhea" id="RHEA-COMP:9674"/>
        <dbReference type="ChEBI" id="CHEBI:15378"/>
        <dbReference type="ChEBI" id="CHEBI:30616"/>
        <dbReference type="ChEBI" id="CHEBI:33019"/>
        <dbReference type="ChEBI" id="CHEBI:58048"/>
        <dbReference type="ChEBI" id="CHEBI:78442"/>
        <dbReference type="ChEBI" id="CHEBI:78515"/>
        <dbReference type="ChEBI" id="CHEBI:456215"/>
        <dbReference type="EC" id="6.1.1.22"/>
    </reaction>
</comment>
<dbReference type="Gene3D" id="2.40.50.140">
    <property type="entry name" value="Nucleic acid-binding proteins"/>
    <property type="match status" value="1"/>
</dbReference>
<dbReference type="RefSeq" id="WP_078746755.1">
    <property type="nucleotide sequence ID" value="NZ_CP137850.1"/>
</dbReference>
<keyword evidence="7 9" id="KW-0648">Protein biosynthesis</keyword>
<evidence type="ECO:0000256" key="7">
    <source>
        <dbReference type="ARBA" id="ARBA00022917"/>
    </source>
</evidence>
<dbReference type="SUPFAM" id="SSF50249">
    <property type="entry name" value="Nucleic acid-binding proteins"/>
    <property type="match status" value="1"/>
</dbReference>
<dbReference type="STRING" id="171291.SAMN02745154_00003"/>
<dbReference type="Pfam" id="PF00152">
    <property type="entry name" value="tRNA-synt_2"/>
    <property type="match status" value="1"/>
</dbReference>
<dbReference type="InterPro" id="IPR002312">
    <property type="entry name" value="Asp/Asn-tRNA-synth_IIb"/>
</dbReference>
<gene>
    <name evidence="9" type="primary">asnS</name>
    <name evidence="11" type="ORF">SAMN02745154_00003</name>
</gene>
<keyword evidence="6 9" id="KW-0067">ATP-binding</keyword>
<dbReference type="GO" id="GO:0004816">
    <property type="term" value="F:asparagine-tRNA ligase activity"/>
    <property type="evidence" value="ECO:0007669"/>
    <property type="project" value="UniProtKB-UniRule"/>
</dbReference>
<dbReference type="PANTHER" id="PTHR22594">
    <property type="entry name" value="ASPARTYL/LYSYL-TRNA SYNTHETASE"/>
    <property type="match status" value="1"/>
</dbReference>
<keyword evidence="4 9" id="KW-0436">Ligase</keyword>
<evidence type="ECO:0000256" key="4">
    <source>
        <dbReference type="ARBA" id="ARBA00022598"/>
    </source>
</evidence>
<proteinExistence type="inferred from homology"/>
<dbReference type="AlphaFoldDB" id="A0A1T4KD26"/>
<dbReference type="InterPro" id="IPR004364">
    <property type="entry name" value="Aa-tRNA-synt_II"/>
</dbReference>
<dbReference type="Proteomes" id="UP000190389">
    <property type="component" value="Unassembled WGS sequence"/>
</dbReference>
<reference evidence="12" key="1">
    <citation type="submission" date="2017-02" db="EMBL/GenBank/DDBJ databases">
        <authorList>
            <person name="Varghese N."/>
            <person name="Submissions S."/>
        </authorList>
    </citation>
    <scope>NUCLEOTIDE SEQUENCE [LARGE SCALE GENOMIC DNA]</scope>
    <source>
        <strain evidence="12">ATCC 27862</strain>
    </source>
</reference>
<comment type="subcellular location">
    <subcellularLocation>
        <location evidence="9">Cytoplasm</location>
    </subcellularLocation>
</comment>
<dbReference type="InterPro" id="IPR004522">
    <property type="entry name" value="Asn-tRNA-ligase"/>
</dbReference>
<dbReference type="GO" id="GO:0005737">
    <property type="term" value="C:cytoplasm"/>
    <property type="evidence" value="ECO:0007669"/>
    <property type="project" value="UniProtKB-SubCell"/>
</dbReference>
<keyword evidence="5 9" id="KW-0547">Nucleotide-binding</keyword>
<dbReference type="InterPro" id="IPR006195">
    <property type="entry name" value="aa-tRNA-synth_II"/>
</dbReference>
<dbReference type="Gene3D" id="3.30.930.10">
    <property type="entry name" value="Bira Bifunctional Protein, Domain 2"/>
    <property type="match status" value="1"/>
</dbReference>
<evidence type="ECO:0000256" key="6">
    <source>
        <dbReference type="ARBA" id="ARBA00022840"/>
    </source>
</evidence>
<evidence type="ECO:0000256" key="1">
    <source>
        <dbReference type="ARBA" id="ARBA00008226"/>
    </source>
</evidence>
<dbReference type="InterPro" id="IPR012340">
    <property type="entry name" value="NA-bd_OB-fold"/>
</dbReference>
<keyword evidence="8 9" id="KW-0030">Aminoacyl-tRNA synthetase</keyword>
<dbReference type="NCBIfam" id="NF003037">
    <property type="entry name" value="PRK03932.1"/>
    <property type="match status" value="1"/>
</dbReference>
<dbReference type="InterPro" id="IPR004365">
    <property type="entry name" value="NA-bd_OB_tRNA"/>
</dbReference>
<dbReference type="HAMAP" id="MF_00534">
    <property type="entry name" value="Asn_tRNA_synth"/>
    <property type="match status" value="1"/>
</dbReference>
<dbReference type="SUPFAM" id="SSF55681">
    <property type="entry name" value="Class II aaRS and biotin synthetases"/>
    <property type="match status" value="1"/>
</dbReference>
<evidence type="ECO:0000256" key="5">
    <source>
        <dbReference type="ARBA" id="ARBA00022741"/>
    </source>
</evidence>
<dbReference type="Pfam" id="PF01336">
    <property type="entry name" value="tRNA_anti-codon"/>
    <property type="match status" value="1"/>
</dbReference>
<dbReference type="PRINTS" id="PR01042">
    <property type="entry name" value="TRNASYNTHASP"/>
</dbReference>
<accession>A0A1T4KD26</accession>
<keyword evidence="12" id="KW-1185">Reference proteome</keyword>
<comment type="subunit">
    <text evidence="2 9">Homodimer.</text>
</comment>
<dbReference type="GO" id="GO:0005524">
    <property type="term" value="F:ATP binding"/>
    <property type="evidence" value="ECO:0007669"/>
    <property type="project" value="UniProtKB-UniRule"/>
</dbReference>
<dbReference type="PROSITE" id="PS50862">
    <property type="entry name" value="AA_TRNA_LIGASE_II"/>
    <property type="match status" value="1"/>
</dbReference>
<evidence type="ECO:0000256" key="2">
    <source>
        <dbReference type="ARBA" id="ARBA00011738"/>
    </source>
</evidence>
<dbReference type="EC" id="6.1.1.22" evidence="9"/>
<dbReference type="NCBIfam" id="TIGR00457">
    <property type="entry name" value="asnS"/>
    <property type="match status" value="1"/>
</dbReference>
<dbReference type="OrthoDB" id="9762036at2"/>
<evidence type="ECO:0000313" key="12">
    <source>
        <dbReference type="Proteomes" id="UP000190389"/>
    </source>
</evidence>
<sequence>MHSIKKMILKPGFYDNWNDVQVEGWVSTNRGNKKIRFIEVNDGSTVKNLQVVFKGEQFDFDVLDTLKPGSAIIVKGSLHATPNAPQPIELVAEELVGYKKVDEDYPIQNQEINLETLREIPHLRHRTNLLRAIMLVRSTLAQEIHKFFINKDFYLMASPIITSNDGEGAGETFLVSDPQSDDPFFGKNKKATLGVTGQLHGESYAVGMKKIYTFAPTFRAEKSNTKRHLAEFWMIEPEVAFADLYDVIALADDMLKVVIRNTLAKNQMELQYLDTVTNNGLLDRLNHFIETPLKIVDYKEAIAELQKVRDIFENKDIEFGLDLGSEHEKYLTEKVYNAPIAVINFPKDFKAFYMKQNDDGRTVAAFDLLVPGVGELVGGSQRESDYDKLLTRVRELGIDDKDLEWYLNLRRHGHMLTSGFGLGFERLVMYVTGTENIREAIPYPRTTGNIKM</sequence>
<evidence type="ECO:0000256" key="3">
    <source>
        <dbReference type="ARBA" id="ARBA00022490"/>
    </source>
</evidence>
<dbReference type="GO" id="GO:0006421">
    <property type="term" value="P:asparaginyl-tRNA aminoacylation"/>
    <property type="evidence" value="ECO:0007669"/>
    <property type="project" value="UniProtKB-UniRule"/>
</dbReference>
<organism evidence="11 12">
    <name type="scientific">Mycoplasmopsis verecunda</name>
    <dbReference type="NCBI Taxonomy" id="171291"/>
    <lineage>
        <taxon>Bacteria</taxon>
        <taxon>Bacillati</taxon>
        <taxon>Mycoplasmatota</taxon>
        <taxon>Mycoplasmoidales</taxon>
        <taxon>Metamycoplasmataceae</taxon>
        <taxon>Mycoplasmopsis</taxon>
    </lineage>
</organism>
<dbReference type="InterPro" id="IPR045864">
    <property type="entry name" value="aa-tRNA-synth_II/BPL/LPL"/>
</dbReference>
<dbReference type="PANTHER" id="PTHR22594:SF34">
    <property type="entry name" value="ASPARAGINE--TRNA LIGASE, MITOCHONDRIAL-RELATED"/>
    <property type="match status" value="1"/>
</dbReference>
<dbReference type="EMBL" id="FUXF01000002">
    <property type="protein sequence ID" value="SJZ40310.1"/>
    <property type="molecule type" value="Genomic_DNA"/>
</dbReference>
<keyword evidence="3 9" id="KW-0963">Cytoplasm</keyword>
<comment type="similarity">
    <text evidence="1 9">Belongs to the class-II aminoacyl-tRNA synthetase family.</text>
</comment>
<dbReference type="GO" id="GO:0003676">
    <property type="term" value="F:nucleic acid binding"/>
    <property type="evidence" value="ECO:0007669"/>
    <property type="project" value="InterPro"/>
</dbReference>
<evidence type="ECO:0000256" key="9">
    <source>
        <dbReference type="HAMAP-Rule" id="MF_00534"/>
    </source>
</evidence>
<feature type="domain" description="Aminoacyl-transfer RNA synthetases class-II family profile" evidence="10">
    <location>
        <begin position="136"/>
        <end position="442"/>
    </location>
</feature>
<evidence type="ECO:0000256" key="8">
    <source>
        <dbReference type="ARBA" id="ARBA00023146"/>
    </source>
</evidence>
<evidence type="ECO:0000313" key="11">
    <source>
        <dbReference type="EMBL" id="SJZ40310.1"/>
    </source>
</evidence>
<name>A0A1T4KD26_9BACT</name>
<evidence type="ECO:0000259" key="10">
    <source>
        <dbReference type="PROSITE" id="PS50862"/>
    </source>
</evidence>